<accession>J7S8I3</accession>
<evidence type="ECO:0000256" key="16">
    <source>
        <dbReference type="ARBA" id="ARBA00030566"/>
    </source>
</evidence>
<keyword evidence="13" id="KW-0539">Nucleus</keyword>
<evidence type="ECO:0000256" key="13">
    <source>
        <dbReference type="ARBA" id="ARBA00023242"/>
    </source>
</evidence>
<dbReference type="GO" id="GO:0072686">
    <property type="term" value="C:mitotic spindle"/>
    <property type="evidence" value="ECO:0007669"/>
    <property type="project" value="InterPro"/>
</dbReference>
<protein>
    <recommendedName>
        <fullName evidence="5">DASH complex subunit DAD1</fullName>
    </recommendedName>
    <alternativeName>
        <fullName evidence="16">Outer kinetochore protein DAD1</fullName>
    </alternativeName>
</protein>
<name>J7S8I3_HUIN7</name>
<reference evidence="19" key="2">
    <citation type="submission" date="2012-08" db="EMBL/GenBank/DDBJ databases">
        <title>Genome sequence of Kazachstania naganishii.</title>
        <authorList>
            <person name="Gordon J.L."/>
            <person name="Armisen D."/>
            <person name="Proux-Wera E."/>
            <person name="OhEigeartaigh S.S."/>
            <person name="Byrne K.P."/>
            <person name="Wolfe K.H."/>
        </authorList>
    </citation>
    <scope>NUCLEOTIDE SEQUENCE [LARGE SCALE GENOMIC DNA]</scope>
    <source>
        <strain evidence="19">ATCC MYA-139 / BCRC 22969 / CBS 8797 / CCRC 22969 / KCTC 17520 / NBRC 10181 / NCYC 3082</strain>
    </source>
</reference>
<keyword evidence="15" id="KW-0137">Centromere</keyword>
<evidence type="ECO:0000256" key="9">
    <source>
        <dbReference type="ARBA" id="ARBA00022701"/>
    </source>
</evidence>
<reference evidence="18 19" key="1">
    <citation type="journal article" date="2011" name="Proc. Natl. Acad. Sci. U.S.A.">
        <title>Evolutionary erosion of yeast sex chromosomes by mating-type switching accidents.</title>
        <authorList>
            <person name="Gordon J.L."/>
            <person name="Armisen D."/>
            <person name="Proux-Wera E."/>
            <person name="Oheigeartaigh S.S."/>
            <person name="Byrne K.P."/>
            <person name="Wolfe K.H."/>
        </authorList>
    </citation>
    <scope>NUCLEOTIDE SEQUENCE [LARGE SCALE GENOMIC DNA]</scope>
    <source>
        <strain evidence="19">ATCC MYA-139 / BCRC 22969 / CBS 8797 / CCRC 22969 / KCTC 17520 / NBRC 10181 / NCYC 3082</strain>
    </source>
</reference>
<dbReference type="InterPro" id="IPR013958">
    <property type="entry name" value="DASH_Dad1"/>
</dbReference>
<dbReference type="AlphaFoldDB" id="J7S8I3"/>
<dbReference type="GO" id="GO:0051301">
    <property type="term" value="P:cell division"/>
    <property type="evidence" value="ECO:0007669"/>
    <property type="project" value="UniProtKB-KW"/>
</dbReference>
<evidence type="ECO:0000256" key="8">
    <source>
        <dbReference type="ARBA" id="ARBA00022618"/>
    </source>
</evidence>
<dbReference type="GO" id="GO:1990976">
    <property type="term" value="P:protein transport along microtubule to mitotic spindle pole body"/>
    <property type="evidence" value="ECO:0007669"/>
    <property type="project" value="EnsemblFungi"/>
</dbReference>
<dbReference type="GO" id="GO:0005876">
    <property type="term" value="C:spindle microtubule"/>
    <property type="evidence" value="ECO:0007669"/>
    <property type="project" value="TreeGrafter"/>
</dbReference>
<evidence type="ECO:0000256" key="10">
    <source>
        <dbReference type="ARBA" id="ARBA00022776"/>
    </source>
</evidence>
<feature type="compositionally biased region" description="Polar residues" evidence="17">
    <location>
        <begin position="1"/>
        <end position="14"/>
    </location>
</feature>
<evidence type="ECO:0000256" key="17">
    <source>
        <dbReference type="SAM" id="MobiDB-lite"/>
    </source>
</evidence>
<evidence type="ECO:0000256" key="5">
    <source>
        <dbReference type="ARBA" id="ARBA00020261"/>
    </source>
</evidence>
<dbReference type="GO" id="GO:0051010">
    <property type="term" value="F:microtubule plus-end binding"/>
    <property type="evidence" value="ECO:0007669"/>
    <property type="project" value="EnsemblFungi"/>
</dbReference>
<dbReference type="GO" id="GO:0042729">
    <property type="term" value="C:DASH complex"/>
    <property type="evidence" value="ECO:0007669"/>
    <property type="project" value="EnsemblFungi"/>
</dbReference>
<evidence type="ECO:0000256" key="2">
    <source>
        <dbReference type="ARBA" id="ARBA00004186"/>
    </source>
</evidence>
<dbReference type="GO" id="GO:1990758">
    <property type="term" value="P:mitotic sister chromatid biorientation"/>
    <property type="evidence" value="ECO:0007669"/>
    <property type="project" value="EnsemblFungi"/>
</dbReference>
<evidence type="ECO:0000256" key="14">
    <source>
        <dbReference type="ARBA" id="ARBA00023306"/>
    </source>
</evidence>
<evidence type="ECO:0000256" key="12">
    <source>
        <dbReference type="ARBA" id="ARBA00023212"/>
    </source>
</evidence>
<evidence type="ECO:0000256" key="7">
    <source>
        <dbReference type="ARBA" id="ARBA00022490"/>
    </source>
</evidence>
<keyword evidence="8" id="KW-0132">Cell division</keyword>
<keyword evidence="12" id="KW-0206">Cytoskeleton</keyword>
<dbReference type="OrthoDB" id="5566853at2759"/>
<feature type="compositionally biased region" description="Acidic residues" evidence="17">
    <location>
        <begin position="85"/>
        <end position="103"/>
    </location>
</feature>
<evidence type="ECO:0000256" key="11">
    <source>
        <dbReference type="ARBA" id="ARBA00022838"/>
    </source>
</evidence>
<dbReference type="Proteomes" id="UP000006310">
    <property type="component" value="Chromosome 8"/>
</dbReference>
<dbReference type="GO" id="GO:0044732">
    <property type="term" value="C:mitotic spindle pole body"/>
    <property type="evidence" value="ECO:0007669"/>
    <property type="project" value="TreeGrafter"/>
</dbReference>
<feature type="region of interest" description="Disordered" evidence="17">
    <location>
        <begin position="1"/>
        <end position="23"/>
    </location>
</feature>
<keyword evidence="7" id="KW-0963">Cytoplasm</keyword>
<dbReference type="EMBL" id="HE978321">
    <property type="protein sequence ID" value="CCK71554.1"/>
    <property type="molecule type" value="Genomic_DNA"/>
</dbReference>
<evidence type="ECO:0000313" key="19">
    <source>
        <dbReference type="Proteomes" id="UP000006310"/>
    </source>
</evidence>
<keyword evidence="6" id="KW-0158">Chromosome</keyword>
<gene>
    <name evidence="18" type="primary">KNAG0H01410</name>
    <name evidence="18" type="ordered locus">KNAG_0H01410</name>
</gene>
<comment type="subcellular location">
    <subcellularLocation>
        <location evidence="3">Chromosome</location>
        <location evidence="3">Centromere</location>
        <location evidence="3">Kinetochore</location>
    </subcellularLocation>
    <subcellularLocation>
        <location evidence="2">Cytoplasm</location>
        <location evidence="2">Cytoskeleton</location>
        <location evidence="2">Spindle</location>
    </subcellularLocation>
    <subcellularLocation>
        <location evidence="1">Nucleus</location>
    </subcellularLocation>
</comment>
<evidence type="ECO:0000256" key="3">
    <source>
        <dbReference type="ARBA" id="ARBA00004629"/>
    </source>
</evidence>
<evidence type="ECO:0000313" key="18">
    <source>
        <dbReference type="EMBL" id="CCK71554.1"/>
    </source>
</evidence>
<keyword evidence="14" id="KW-0131">Cell cycle</keyword>
<dbReference type="GO" id="GO:0051987">
    <property type="term" value="P:positive regulation of attachment of spindle microtubules to kinetochore"/>
    <property type="evidence" value="ECO:0007669"/>
    <property type="project" value="EnsemblFungi"/>
</dbReference>
<dbReference type="PANTHER" id="PTHR28025:SF1">
    <property type="entry name" value="DASH COMPLEX SUBUNIT DAD1"/>
    <property type="match status" value="1"/>
</dbReference>
<keyword evidence="10" id="KW-0498">Mitosis</keyword>
<dbReference type="STRING" id="1071383.J7S8I3"/>
<feature type="region of interest" description="Disordered" evidence="17">
    <location>
        <begin position="83"/>
        <end position="116"/>
    </location>
</feature>
<proteinExistence type="inferred from homology"/>
<evidence type="ECO:0000256" key="6">
    <source>
        <dbReference type="ARBA" id="ARBA00022454"/>
    </source>
</evidence>
<evidence type="ECO:0000256" key="1">
    <source>
        <dbReference type="ARBA" id="ARBA00004123"/>
    </source>
</evidence>
<organism evidence="18 19">
    <name type="scientific">Huiozyma naganishii (strain ATCC MYA-139 / BCRC 22969 / CBS 8797 / KCTC 17520 / NBRC 10181 / NCYC 3082 / Yp74L-3)</name>
    <name type="common">Yeast</name>
    <name type="synonym">Kazachstania naganishii</name>
    <dbReference type="NCBI Taxonomy" id="1071383"/>
    <lineage>
        <taxon>Eukaryota</taxon>
        <taxon>Fungi</taxon>
        <taxon>Dikarya</taxon>
        <taxon>Ascomycota</taxon>
        <taxon>Saccharomycotina</taxon>
        <taxon>Saccharomycetes</taxon>
        <taxon>Saccharomycetales</taxon>
        <taxon>Saccharomycetaceae</taxon>
        <taxon>Huiozyma</taxon>
    </lineage>
</organism>
<keyword evidence="11" id="KW-0995">Kinetochore</keyword>
<dbReference type="PANTHER" id="PTHR28025">
    <property type="entry name" value="DASH COMPLEX SUBUNIT DAD1"/>
    <property type="match status" value="1"/>
</dbReference>
<keyword evidence="19" id="KW-1185">Reference proteome</keyword>
<dbReference type="GeneID" id="34527286"/>
<dbReference type="OMA" id="DEYGERC"/>
<dbReference type="eggNOG" id="ENOG502SBWQ">
    <property type="taxonomic scope" value="Eukaryota"/>
</dbReference>
<dbReference type="Pfam" id="PF08649">
    <property type="entry name" value="DASH_Dad1"/>
    <property type="match status" value="1"/>
</dbReference>
<dbReference type="KEGG" id="kng:KNAG_0H01410"/>
<evidence type="ECO:0000256" key="15">
    <source>
        <dbReference type="ARBA" id="ARBA00023328"/>
    </source>
</evidence>
<sequence length="116" mass="12715">MDTASQSKTVNSSALKGGSLPGLGAGDKYFLEQRSFILEDINTTMDSILNGLNQLNISLENSIAVGKEFESVTNLWKTFYNEQDSILDGDDDEEEDEDEEDENANVTKSPGKDSDL</sequence>
<evidence type="ECO:0000256" key="4">
    <source>
        <dbReference type="ARBA" id="ARBA00010146"/>
    </source>
</evidence>
<dbReference type="HOGENOM" id="CLU_2097231_0_0_1"/>
<comment type="similarity">
    <text evidence="4">Belongs to the DASH complex DAD1 family.</text>
</comment>
<keyword evidence="9" id="KW-0493">Microtubule</keyword>
<dbReference type="RefSeq" id="XP_022465799.1">
    <property type="nucleotide sequence ID" value="XM_022609399.1"/>
</dbReference>
<dbReference type="GO" id="GO:0031116">
    <property type="term" value="P:positive regulation of microtubule polymerization"/>
    <property type="evidence" value="ECO:0007669"/>
    <property type="project" value="EnsemblFungi"/>
</dbReference>